<name>A0A1Q9EM92_SYMMI</name>
<evidence type="ECO:0000256" key="1">
    <source>
        <dbReference type="ARBA" id="ARBA00022723"/>
    </source>
</evidence>
<keyword evidence="2 4" id="KW-0863">Zinc-finger</keyword>
<reference evidence="6 7" key="1">
    <citation type="submission" date="2016-02" db="EMBL/GenBank/DDBJ databases">
        <title>Genome analysis of coral dinoflagellate symbionts highlights evolutionary adaptations to a symbiotic lifestyle.</title>
        <authorList>
            <person name="Aranda M."/>
            <person name="Li Y."/>
            <person name="Liew Y.J."/>
            <person name="Baumgarten S."/>
            <person name="Simakov O."/>
            <person name="Wilson M."/>
            <person name="Piel J."/>
            <person name="Ashoor H."/>
            <person name="Bougouffa S."/>
            <person name="Bajic V.B."/>
            <person name="Ryu T."/>
            <person name="Ravasi T."/>
            <person name="Bayer T."/>
            <person name="Micklem G."/>
            <person name="Kim H."/>
            <person name="Bhak J."/>
            <person name="Lajeunesse T.C."/>
            <person name="Voolstra C.R."/>
        </authorList>
    </citation>
    <scope>NUCLEOTIDE SEQUENCE [LARGE SCALE GENOMIC DNA]</scope>
    <source>
        <strain evidence="6 7">CCMP2467</strain>
    </source>
</reference>
<evidence type="ECO:0000256" key="4">
    <source>
        <dbReference type="PROSITE-ProRule" id="PRU00175"/>
    </source>
</evidence>
<dbReference type="GO" id="GO:0061630">
    <property type="term" value="F:ubiquitin protein ligase activity"/>
    <property type="evidence" value="ECO:0007669"/>
    <property type="project" value="TreeGrafter"/>
</dbReference>
<keyword evidence="1" id="KW-0479">Metal-binding</keyword>
<dbReference type="InterPro" id="IPR001841">
    <property type="entry name" value="Znf_RING"/>
</dbReference>
<accession>A0A1Q9EM92</accession>
<evidence type="ECO:0000259" key="5">
    <source>
        <dbReference type="PROSITE" id="PS50089"/>
    </source>
</evidence>
<keyword evidence="3" id="KW-0862">Zinc</keyword>
<evidence type="ECO:0000313" key="6">
    <source>
        <dbReference type="EMBL" id="OLQ08544.1"/>
    </source>
</evidence>
<dbReference type="GO" id="GO:0005634">
    <property type="term" value="C:nucleus"/>
    <property type="evidence" value="ECO:0007669"/>
    <property type="project" value="TreeGrafter"/>
</dbReference>
<gene>
    <name evidence="6" type="primary">ATL5</name>
    <name evidence="6" type="ORF">AK812_SmicGene7951</name>
</gene>
<dbReference type="AlphaFoldDB" id="A0A1Q9EM92"/>
<dbReference type="Pfam" id="PF13639">
    <property type="entry name" value="zf-RING_2"/>
    <property type="match status" value="1"/>
</dbReference>
<evidence type="ECO:0000256" key="2">
    <source>
        <dbReference type="ARBA" id="ARBA00022771"/>
    </source>
</evidence>
<dbReference type="EMBL" id="LSRX01000115">
    <property type="protein sequence ID" value="OLQ08544.1"/>
    <property type="molecule type" value="Genomic_DNA"/>
</dbReference>
<dbReference type="SMART" id="SM00184">
    <property type="entry name" value="RING"/>
    <property type="match status" value="1"/>
</dbReference>
<dbReference type="SUPFAM" id="SSF57850">
    <property type="entry name" value="RING/U-box"/>
    <property type="match status" value="1"/>
</dbReference>
<dbReference type="InterPro" id="IPR013083">
    <property type="entry name" value="Znf_RING/FYVE/PHD"/>
</dbReference>
<dbReference type="Proteomes" id="UP000186817">
    <property type="component" value="Unassembled WGS sequence"/>
</dbReference>
<dbReference type="PANTHER" id="PTHR45931:SF16">
    <property type="entry name" value="RING_U-BOX SUPERFAMILY PROTEIN"/>
    <property type="match status" value="1"/>
</dbReference>
<comment type="caution">
    <text evidence="6">The sequence shown here is derived from an EMBL/GenBank/DDBJ whole genome shotgun (WGS) entry which is preliminary data.</text>
</comment>
<feature type="domain" description="RING-type" evidence="5">
    <location>
        <begin position="88"/>
        <end position="132"/>
    </location>
</feature>
<dbReference type="InterPro" id="IPR051834">
    <property type="entry name" value="RING_finger_E3_ligase"/>
</dbReference>
<dbReference type="PROSITE" id="PS50089">
    <property type="entry name" value="ZF_RING_2"/>
    <property type="match status" value="1"/>
</dbReference>
<dbReference type="GO" id="GO:0006511">
    <property type="term" value="P:ubiquitin-dependent protein catabolic process"/>
    <property type="evidence" value="ECO:0007669"/>
    <property type="project" value="TreeGrafter"/>
</dbReference>
<evidence type="ECO:0000256" key="3">
    <source>
        <dbReference type="ARBA" id="ARBA00022833"/>
    </source>
</evidence>
<proteinExistence type="predicted"/>
<protein>
    <submittedName>
        <fullName evidence="6">RING-H2 finger protein ATL5</fullName>
    </submittedName>
</protein>
<dbReference type="GO" id="GO:0008270">
    <property type="term" value="F:zinc ion binding"/>
    <property type="evidence" value="ECO:0007669"/>
    <property type="project" value="UniProtKB-KW"/>
</dbReference>
<organism evidence="6 7">
    <name type="scientific">Symbiodinium microadriaticum</name>
    <name type="common">Dinoflagellate</name>
    <name type="synonym">Zooxanthella microadriatica</name>
    <dbReference type="NCBI Taxonomy" id="2951"/>
    <lineage>
        <taxon>Eukaryota</taxon>
        <taxon>Sar</taxon>
        <taxon>Alveolata</taxon>
        <taxon>Dinophyceae</taxon>
        <taxon>Suessiales</taxon>
        <taxon>Symbiodiniaceae</taxon>
        <taxon>Symbiodinium</taxon>
    </lineage>
</organism>
<sequence length="138" mass="15203">MITGPVLLEKRMISKYNLRCGKVAADGWQRTRSLDLSLLVGWAALCFGGLGKASPDFRLMRIREGCAHPVKRAKASVIPASLKPQETCLCCLEEFEESDTVALLPCGHVFHEACITEWFLSARSSGACPICRQHLNIV</sequence>
<dbReference type="OrthoDB" id="21204at2759"/>
<dbReference type="Gene3D" id="3.30.40.10">
    <property type="entry name" value="Zinc/RING finger domain, C3HC4 (zinc finger)"/>
    <property type="match status" value="1"/>
</dbReference>
<evidence type="ECO:0000313" key="7">
    <source>
        <dbReference type="Proteomes" id="UP000186817"/>
    </source>
</evidence>
<dbReference type="PANTHER" id="PTHR45931">
    <property type="entry name" value="SI:CH211-59O9.10"/>
    <property type="match status" value="1"/>
</dbReference>
<keyword evidence="7" id="KW-1185">Reference proteome</keyword>